<dbReference type="Pfam" id="PF01520">
    <property type="entry name" value="Amidase_3"/>
    <property type="match status" value="1"/>
</dbReference>
<dbReference type="GO" id="GO:0009253">
    <property type="term" value="P:peptidoglycan catabolic process"/>
    <property type="evidence" value="ECO:0007669"/>
    <property type="project" value="InterPro"/>
</dbReference>
<evidence type="ECO:0000259" key="1">
    <source>
        <dbReference type="Pfam" id="PF01520"/>
    </source>
</evidence>
<reference evidence="2 3" key="1">
    <citation type="submission" date="2019-01" db="EMBL/GenBank/DDBJ databases">
        <title>Fusobacterium necrophorum Isolated From the Uterus of Dairy Cows.</title>
        <authorList>
            <person name="Francis A.M."/>
        </authorList>
    </citation>
    <scope>NUCLEOTIDE SEQUENCE [LARGE SCALE GENOMIC DNA]</scope>
    <source>
        <strain evidence="2 3">KG35</strain>
    </source>
</reference>
<dbReference type="Proteomes" id="UP000289216">
    <property type="component" value="Unassembled WGS sequence"/>
</dbReference>
<proteinExistence type="predicted"/>
<dbReference type="AlphaFoldDB" id="A0A4Q2L5F1"/>
<dbReference type="InterPro" id="IPR002508">
    <property type="entry name" value="MurNAc-LAA_cat"/>
</dbReference>
<gene>
    <name evidence="2" type="ORF">EPT53_01205</name>
</gene>
<sequence>MKTVLIVGHNARDKGAYSPYLKMSEYDYWGEVVKGLDVPVLRRNANRGYGLEMREMLSRLEQMDYDIAIELHFNSAISNANGAEVLIYKGNKKAKMLAQNLLDRLVDKGHRNRGIIEVSHERERNGAYGICNSKGHYLLIEPFFGSDEKDCISVNEMRGILKKFIEEVEI</sequence>
<organism evidence="2 3">
    <name type="scientific">Fusobacterium necrophorum</name>
    <dbReference type="NCBI Taxonomy" id="859"/>
    <lineage>
        <taxon>Bacteria</taxon>
        <taxon>Fusobacteriati</taxon>
        <taxon>Fusobacteriota</taxon>
        <taxon>Fusobacteriia</taxon>
        <taxon>Fusobacteriales</taxon>
        <taxon>Fusobacteriaceae</taxon>
        <taxon>Fusobacterium</taxon>
    </lineage>
</organism>
<accession>A0A4Q2L5F1</accession>
<dbReference type="EMBL" id="SBAP01000002">
    <property type="protein sequence ID" value="RXZ71401.1"/>
    <property type="molecule type" value="Genomic_DNA"/>
</dbReference>
<feature type="domain" description="MurNAc-LAA" evidence="1">
    <location>
        <begin position="4"/>
        <end position="150"/>
    </location>
</feature>
<dbReference type="SUPFAM" id="SSF53187">
    <property type="entry name" value="Zn-dependent exopeptidases"/>
    <property type="match status" value="1"/>
</dbReference>
<protein>
    <submittedName>
        <fullName evidence="2">N-acetylmuramoyl-L-alanine amidase</fullName>
    </submittedName>
</protein>
<comment type="caution">
    <text evidence="2">The sequence shown here is derived from an EMBL/GenBank/DDBJ whole genome shotgun (WGS) entry which is preliminary data.</text>
</comment>
<evidence type="ECO:0000313" key="2">
    <source>
        <dbReference type="EMBL" id="RXZ71401.1"/>
    </source>
</evidence>
<dbReference type="CDD" id="cd02696">
    <property type="entry name" value="MurNAc-LAA"/>
    <property type="match status" value="1"/>
</dbReference>
<dbReference type="RefSeq" id="WP_129490400.1">
    <property type="nucleotide sequence ID" value="NZ_SBAP01000002.1"/>
</dbReference>
<evidence type="ECO:0000313" key="3">
    <source>
        <dbReference type="Proteomes" id="UP000289216"/>
    </source>
</evidence>
<name>A0A4Q2L5F1_9FUSO</name>
<dbReference type="Gene3D" id="3.40.630.40">
    <property type="entry name" value="Zn-dependent exopeptidases"/>
    <property type="match status" value="1"/>
</dbReference>
<dbReference type="GO" id="GO:0008745">
    <property type="term" value="F:N-acetylmuramoyl-L-alanine amidase activity"/>
    <property type="evidence" value="ECO:0007669"/>
    <property type="project" value="InterPro"/>
</dbReference>